<dbReference type="AlphaFoldDB" id="A0AA40AHM0"/>
<comment type="caution">
    <text evidence="1">The sequence shown here is derived from an EMBL/GenBank/DDBJ whole genome shotgun (WGS) entry which is preliminary data.</text>
</comment>
<proteinExistence type="predicted"/>
<evidence type="ECO:0000313" key="1">
    <source>
        <dbReference type="EMBL" id="KAK0715995.1"/>
    </source>
</evidence>
<evidence type="ECO:0000313" key="2">
    <source>
        <dbReference type="Proteomes" id="UP001172102"/>
    </source>
</evidence>
<name>A0AA40AHM0_9PEZI</name>
<accession>A0AA40AHM0</accession>
<keyword evidence="2" id="KW-1185">Reference proteome</keyword>
<dbReference type="Proteomes" id="UP001172102">
    <property type="component" value="Unassembled WGS sequence"/>
</dbReference>
<dbReference type="EMBL" id="JAUKUA010000004">
    <property type="protein sequence ID" value="KAK0715995.1"/>
    <property type="molecule type" value="Genomic_DNA"/>
</dbReference>
<sequence>MDRERFYRLQRMAIRRWSRLFAIVAPALKSPVIEAEVQYIRLPILIARTCFLFSSLLNTWPLSPIPGVGAFSFFSRNTARHRIWRAILAN</sequence>
<reference evidence="1" key="1">
    <citation type="submission" date="2023-06" db="EMBL/GenBank/DDBJ databases">
        <title>Genome-scale phylogeny and comparative genomics of the fungal order Sordariales.</title>
        <authorList>
            <consortium name="Lawrence Berkeley National Laboratory"/>
            <person name="Hensen N."/>
            <person name="Bonometti L."/>
            <person name="Westerberg I."/>
            <person name="Brannstrom I.O."/>
            <person name="Guillou S."/>
            <person name="Cros-Aarteil S."/>
            <person name="Calhoun S."/>
            <person name="Haridas S."/>
            <person name="Kuo A."/>
            <person name="Mondo S."/>
            <person name="Pangilinan J."/>
            <person name="Riley R."/>
            <person name="Labutti K."/>
            <person name="Andreopoulos B."/>
            <person name="Lipzen A."/>
            <person name="Chen C."/>
            <person name="Yanf M."/>
            <person name="Daum C."/>
            <person name="Ng V."/>
            <person name="Clum A."/>
            <person name="Steindorff A."/>
            <person name="Ohm R."/>
            <person name="Martin F."/>
            <person name="Silar P."/>
            <person name="Natvig D."/>
            <person name="Lalanne C."/>
            <person name="Gautier V."/>
            <person name="Ament-Velasquez S.L."/>
            <person name="Kruys A."/>
            <person name="Hutchinson M.I."/>
            <person name="Powell A.J."/>
            <person name="Barry K."/>
            <person name="Miller A.N."/>
            <person name="Grigoriev I.V."/>
            <person name="Debuchy R."/>
            <person name="Gladieux P."/>
            <person name="Thoren M.H."/>
            <person name="Johannesson H."/>
        </authorList>
    </citation>
    <scope>NUCLEOTIDE SEQUENCE</scope>
    <source>
        <strain evidence="1">SMH4607-1</strain>
    </source>
</reference>
<organism evidence="1 2">
    <name type="scientific">Lasiosphaeris hirsuta</name>
    <dbReference type="NCBI Taxonomy" id="260670"/>
    <lineage>
        <taxon>Eukaryota</taxon>
        <taxon>Fungi</taxon>
        <taxon>Dikarya</taxon>
        <taxon>Ascomycota</taxon>
        <taxon>Pezizomycotina</taxon>
        <taxon>Sordariomycetes</taxon>
        <taxon>Sordariomycetidae</taxon>
        <taxon>Sordariales</taxon>
        <taxon>Lasiosphaeriaceae</taxon>
        <taxon>Lasiosphaeris</taxon>
    </lineage>
</organism>
<gene>
    <name evidence="1" type="ORF">B0H67DRAFT_582160</name>
</gene>
<protein>
    <submittedName>
        <fullName evidence="1">Uncharacterized protein</fullName>
    </submittedName>
</protein>